<evidence type="ECO:0000313" key="7">
    <source>
        <dbReference type="Proteomes" id="UP001596989"/>
    </source>
</evidence>
<dbReference type="Pfam" id="PF12833">
    <property type="entry name" value="HTH_18"/>
    <property type="match status" value="1"/>
</dbReference>
<dbReference type="InterPro" id="IPR018060">
    <property type="entry name" value="HTH_AraC"/>
</dbReference>
<accession>A0ABW3HU70</accession>
<dbReference type="EMBL" id="JBHTJZ010000033">
    <property type="protein sequence ID" value="MFD0961124.1"/>
    <property type="molecule type" value="Genomic_DNA"/>
</dbReference>
<dbReference type="SUPFAM" id="SSF46689">
    <property type="entry name" value="Homeodomain-like"/>
    <property type="match status" value="2"/>
</dbReference>
<dbReference type="PRINTS" id="PR00032">
    <property type="entry name" value="HTHARAC"/>
</dbReference>
<dbReference type="PROSITE" id="PS01124">
    <property type="entry name" value="HTH_ARAC_FAMILY_2"/>
    <property type="match status" value="1"/>
</dbReference>
<keyword evidence="4" id="KW-0472">Membrane</keyword>
<feature type="domain" description="HTH araC/xylS-type" evidence="5">
    <location>
        <begin position="625"/>
        <end position="723"/>
    </location>
</feature>
<evidence type="ECO:0000256" key="2">
    <source>
        <dbReference type="ARBA" id="ARBA00023125"/>
    </source>
</evidence>
<keyword evidence="4" id="KW-1133">Transmembrane helix</keyword>
<evidence type="ECO:0000256" key="4">
    <source>
        <dbReference type="SAM" id="Phobius"/>
    </source>
</evidence>
<feature type="transmembrane region" description="Helical" evidence="4">
    <location>
        <begin position="288"/>
        <end position="307"/>
    </location>
</feature>
<evidence type="ECO:0000256" key="1">
    <source>
        <dbReference type="ARBA" id="ARBA00023015"/>
    </source>
</evidence>
<keyword evidence="2" id="KW-0238">DNA-binding</keyword>
<dbReference type="PROSITE" id="PS00041">
    <property type="entry name" value="HTH_ARAC_FAMILY_1"/>
    <property type="match status" value="1"/>
</dbReference>
<gene>
    <name evidence="6" type="ORF">ACFQ2I_17385</name>
</gene>
<feature type="transmembrane region" description="Helical" evidence="4">
    <location>
        <begin position="21"/>
        <end position="45"/>
    </location>
</feature>
<sequence length="733" mass="85663">MSILKRPTVWRLSLKTYHLKIVIILLLVSIPPFIISGFYSINMYLKQSIHFIHSKNENDLAQTGVSMGKTLESILGELYSAMLDKQYSKTTLNSDRLAILNDLSRFFNKNQYSHYLYQVAFYNEDMDYLLVGNYGVLEEVNHSPYEWLRDDTEGMSNYQIKATPTRGWMENGEEKSIVSLIAKLPLYEHQSYLIFNIDMRKIHNDFLLGLNKNESAYHYFISDAAGSIVFDKNDRKGDVPNMQLRSTVKRSDQVETNSYPLGTIGWNLVCEVDVKKLYSGVYDTRNKMVGLFVLVTLLILAIILLLARQLYEPVKNIIAQIAGMINRKDRTQGEFDFISSVIDEVIRTNSQLHSRLSKSEQSLKKTLIRNLIENRFVNRSDIQLHLQEYRTPLVVVIFTMNAKMNLNVEEREMREKVNNSMGQWLDIDLFFASEKEFVVLFRLKDQDIDTFTTQLVSSLDPLIMEHYIASIGGIHQIEEINNSYIEALYAFNMGMIYSPELQVYCYNKLPMDIQFHQSKNPTFDELEIAIRRQDEATCSDLINLMFSENRSLTEYHSNFYTCVSLLIRLYEHESVKLLDEINEFMTARGMMNSTFIKQFFIRKFTSFTEDQREDYTEFIKNSYVDHIKKYIADNYASNFSMDDAAEHVGVTRQYISQLFKKRYNTTMIDYLNQYRIEQAKKMLVETQIKVADIGERVGFNSKSYFTKVFRLTMGITPTEYRELSWSRNKGSSE</sequence>
<keyword evidence="1" id="KW-0805">Transcription regulation</keyword>
<name>A0ABW3HU70_9BACL</name>
<dbReference type="PANTHER" id="PTHR43280:SF2">
    <property type="entry name" value="HTH-TYPE TRANSCRIPTIONAL REGULATOR EXSA"/>
    <property type="match status" value="1"/>
</dbReference>
<keyword evidence="4" id="KW-0812">Transmembrane</keyword>
<dbReference type="Proteomes" id="UP001596989">
    <property type="component" value="Unassembled WGS sequence"/>
</dbReference>
<dbReference type="InterPro" id="IPR020449">
    <property type="entry name" value="Tscrpt_reg_AraC-type_HTH"/>
</dbReference>
<protein>
    <submittedName>
        <fullName evidence="6">Helix-turn-helix transcriptional regulator</fullName>
    </submittedName>
</protein>
<comment type="caution">
    <text evidence="6">The sequence shown here is derived from an EMBL/GenBank/DDBJ whole genome shotgun (WGS) entry which is preliminary data.</text>
</comment>
<dbReference type="InterPro" id="IPR018062">
    <property type="entry name" value="HTH_AraC-typ_CS"/>
</dbReference>
<evidence type="ECO:0000259" key="5">
    <source>
        <dbReference type="PROSITE" id="PS01124"/>
    </source>
</evidence>
<dbReference type="SMART" id="SM00342">
    <property type="entry name" value="HTH_ARAC"/>
    <property type="match status" value="1"/>
</dbReference>
<dbReference type="Gene3D" id="1.10.10.60">
    <property type="entry name" value="Homeodomain-like"/>
    <property type="match status" value="2"/>
</dbReference>
<proteinExistence type="predicted"/>
<reference evidence="7" key="1">
    <citation type="journal article" date="2019" name="Int. J. Syst. Evol. Microbiol.">
        <title>The Global Catalogue of Microorganisms (GCM) 10K type strain sequencing project: providing services to taxonomists for standard genome sequencing and annotation.</title>
        <authorList>
            <consortium name="The Broad Institute Genomics Platform"/>
            <consortium name="The Broad Institute Genome Sequencing Center for Infectious Disease"/>
            <person name="Wu L."/>
            <person name="Ma J."/>
        </authorList>
    </citation>
    <scope>NUCLEOTIDE SEQUENCE [LARGE SCALE GENOMIC DNA]</scope>
    <source>
        <strain evidence="7">CCUG 59129</strain>
    </source>
</reference>
<keyword evidence="7" id="KW-1185">Reference proteome</keyword>
<evidence type="ECO:0000256" key="3">
    <source>
        <dbReference type="ARBA" id="ARBA00023163"/>
    </source>
</evidence>
<dbReference type="InterPro" id="IPR009057">
    <property type="entry name" value="Homeodomain-like_sf"/>
</dbReference>
<organism evidence="6 7">
    <name type="scientific">Paenibacillus chungangensis</name>
    <dbReference type="NCBI Taxonomy" id="696535"/>
    <lineage>
        <taxon>Bacteria</taxon>
        <taxon>Bacillati</taxon>
        <taxon>Bacillota</taxon>
        <taxon>Bacilli</taxon>
        <taxon>Bacillales</taxon>
        <taxon>Paenibacillaceae</taxon>
        <taxon>Paenibacillus</taxon>
    </lineage>
</organism>
<dbReference type="PANTHER" id="PTHR43280">
    <property type="entry name" value="ARAC-FAMILY TRANSCRIPTIONAL REGULATOR"/>
    <property type="match status" value="1"/>
</dbReference>
<keyword evidence="3" id="KW-0804">Transcription</keyword>
<dbReference type="RefSeq" id="WP_377566393.1">
    <property type="nucleotide sequence ID" value="NZ_JBHTJZ010000033.1"/>
</dbReference>
<evidence type="ECO:0000313" key="6">
    <source>
        <dbReference type="EMBL" id="MFD0961124.1"/>
    </source>
</evidence>